<protein>
    <submittedName>
        <fullName evidence="1">DUF3090 domain-containing protein</fullName>
    </submittedName>
</protein>
<accession>A0A3M9MH23</accession>
<dbReference type="EMBL" id="RJJQ01000002">
    <property type="protein sequence ID" value="RNI24862.1"/>
    <property type="molecule type" value="Genomic_DNA"/>
</dbReference>
<keyword evidence="2" id="KW-1185">Reference proteome</keyword>
<dbReference type="NCBIfam" id="TIGR03847">
    <property type="entry name" value="conserved hypothetical protein"/>
    <property type="match status" value="1"/>
</dbReference>
<reference evidence="1 2" key="1">
    <citation type="submission" date="2018-11" db="EMBL/GenBank/DDBJ databases">
        <title>Draft genome of Simplicispira Flexivirga sp. BO-16.</title>
        <authorList>
            <person name="Im W.T."/>
        </authorList>
    </citation>
    <scope>NUCLEOTIDE SEQUENCE [LARGE SCALE GENOMIC DNA]</scope>
    <source>
        <strain evidence="1 2">BO-16</strain>
    </source>
</reference>
<evidence type="ECO:0000313" key="1">
    <source>
        <dbReference type="EMBL" id="RNI24862.1"/>
    </source>
</evidence>
<name>A0A3M9MH23_9MICO</name>
<dbReference type="AlphaFoldDB" id="A0A3M9MH23"/>
<organism evidence="1 2">
    <name type="scientific">Flexivirga caeni</name>
    <dbReference type="NCBI Taxonomy" id="2294115"/>
    <lineage>
        <taxon>Bacteria</taxon>
        <taxon>Bacillati</taxon>
        <taxon>Actinomycetota</taxon>
        <taxon>Actinomycetes</taxon>
        <taxon>Micrococcales</taxon>
        <taxon>Dermacoccaceae</taxon>
        <taxon>Flexivirga</taxon>
    </lineage>
</organism>
<gene>
    <name evidence="1" type="ORF">EFY87_04020</name>
</gene>
<proteinExistence type="predicted"/>
<dbReference type="RefSeq" id="WP_123270151.1">
    <property type="nucleotide sequence ID" value="NZ_RJJQ01000002.1"/>
</dbReference>
<comment type="caution">
    <text evidence="1">The sequence shown here is derived from an EMBL/GenBank/DDBJ whole genome shotgun (WGS) entry which is preliminary data.</text>
</comment>
<dbReference type="InterPro" id="IPR021441">
    <property type="entry name" value="DUF3090"/>
</dbReference>
<dbReference type="OrthoDB" id="156387at2"/>
<dbReference type="Proteomes" id="UP000271678">
    <property type="component" value="Unassembled WGS sequence"/>
</dbReference>
<dbReference type="Pfam" id="PF11290">
    <property type="entry name" value="DUF3090"/>
    <property type="match status" value="1"/>
</dbReference>
<evidence type="ECO:0000313" key="2">
    <source>
        <dbReference type="Proteomes" id="UP000271678"/>
    </source>
</evidence>
<sequence>MPTIEFDHPDRFIAGTVGPPGSRTFFLQAVQGRRVVSVSLEKEQVAVLAERVNDLLDELAVEQDLPVADEDNDPLSQPIEDEFRVSTLSLAWEPERGLLIIEAHDRQVELEPTDDGQELREVPDPDAQLMRVRLDAAQAREFARRGLAAVADGRPSCPFCGGPLDPDGHICPRANGYRR</sequence>